<accession>Q87KR8</accession>
<name>Q87KR8_VIBPA</name>
<dbReference type="RefSeq" id="WP_005481769.1">
    <property type="nucleotide sequence ID" value="NC_004603.1"/>
</dbReference>
<evidence type="ECO:0008006" key="3">
    <source>
        <dbReference type="Google" id="ProtNLM"/>
    </source>
</evidence>
<organism evidence="1 2">
    <name type="scientific">Vibrio parahaemolyticus serotype O3:K6 (strain RIMD 2210633)</name>
    <dbReference type="NCBI Taxonomy" id="223926"/>
    <lineage>
        <taxon>Bacteria</taxon>
        <taxon>Pseudomonadati</taxon>
        <taxon>Pseudomonadota</taxon>
        <taxon>Gammaproteobacteria</taxon>
        <taxon>Vibrionales</taxon>
        <taxon>Vibrionaceae</taxon>
        <taxon>Vibrio</taxon>
    </lineage>
</organism>
<dbReference type="GeneID" id="1190483"/>
<dbReference type="Proteomes" id="UP000002493">
    <property type="component" value="Chromosome 1"/>
</dbReference>
<dbReference type="eggNOG" id="ENOG5033S29">
    <property type="taxonomic scope" value="Bacteria"/>
</dbReference>
<evidence type="ECO:0000313" key="2">
    <source>
        <dbReference type="Proteomes" id="UP000002493"/>
    </source>
</evidence>
<dbReference type="EMBL" id="BA000031">
    <property type="protein sequence ID" value="BAC61171.1"/>
    <property type="molecule type" value="Genomic_DNA"/>
</dbReference>
<sequence>MNELVNFIRLKRDSEGAQLAELEALSKVHFKSLDILCSGDWDDDEWSYLKVSDKLKFKSIGGGTLPIELSTLSKIFIVEVLWNQRLRGEPYSHSYIADLLNPFKVWAEMGIQELSELNQDSYDATIIYLRDRYTVSEPYGIKVNKVIKFLNDKNILNAHIDTHNIRKVLGNTDEYGKVLAKKNKMPLPELVKAIIHLKWAVDDSFDGSTKSVNDKLCILTQVFQYGLGLRLGETLRLPIDPLIEVNGEMFCLVWTEKGHIPMARYVPSIWRHPLSEAVAEIRKITQPYRDVAIQIEQRNNLCFVDERLDCLHQEKAALLAHKIDELKVLLELKKQDSVKLWQLKREVKPTERYELKDLNEVLPIASNAKDSSSLITYYRQMGIDIVSESLGGRKHKHYVTGKDIVNVIDELVAKRASNVTLKELLTIINPQRSDILNSSKDKLIKENIDKLYGAANYLTFTFGDEKYSVNGTCIGVVSFENAIKILESYVLGGYDNNRFVSISDFNDMFPELFNITSSSKNNIENILVNKKECFYVKHGGERGFQKVRGYLVDIDKLKNYLISEYIRINVGIESDLLDASIEEYLEDGVEITSKSFRIKQKPSDYLFIRAGMRGGNYFDYLPQILGYNAVNYFFKGNEIQEDAFTRYDISVELHVIESWQSHKGRHWQTTSLFRAGLAELVVNKWMGRTSGQGENYDHNTGRERAKVIGKAMLENTERFLGYVPDKIRKWKEQEIPIETMPDHLNDNLKSVQYSPLGYCLRDLYLKPCEFNLRCLTGNEGKGCKHYIYDLYDPSHRERVTAERDKSSLELSRLLEVYDRGIEAAAMHIEHHMTILRNTTSILEDAELILRDQQLEELQDFMPFKINGSYPDDCPFQCGDSE</sequence>
<protein>
    <recommendedName>
        <fullName evidence="3">Integrase</fullName>
    </recommendedName>
</protein>
<evidence type="ECO:0000313" key="1">
    <source>
        <dbReference type="EMBL" id="BAC61171.1"/>
    </source>
</evidence>
<dbReference type="HOGENOM" id="CLU_322342_0_0_6"/>
<proteinExistence type="predicted"/>
<dbReference type="KEGG" id="vpa:VP2908"/>
<dbReference type="PATRIC" id="fig|223926.6.peg.2796"/>
<reference evidence="1 2" key="1">
    <citation type="journal article" date="2003" name="Lancet">
        <title>Genome sequence of Vibrio parahaemolyticus: a pathogenic mechanism distinct from that of V. cholerae.</title>
        <authorList>
            <person name="Makino K."/>
            <person name="Oshima K."/>
            <person name="Kurokawa K."/>
            <person name="Yokoyama K."/>
            <person name="Uda T."/>
            <person name="Tagomori K."/>
            <person name="Iijima Y."/>
            <person name="Najima M."/>
            <person name="Nakano M."/>
            <person name="Yamashita A."/>
            <person name="Kubota Y."/>
            <person name="Kimura S."/>
            <person name="Yasunaga T."/>
            <person name="Honda T."/>
            <person name="Shinagawa H."/>
            <person name="Hattori M."/>
            <person name="Iida T."/>
        </authorList>
    </citation>
    <scope>NUCLEOTIDE SEQUENCE [LARGE SCALE GENOMIC DNA]</scope>
    <source>
        <strain evidence="2">RIMD 2210633</strain>
    </source>
</reference>
<gene>
    <name evidence="1" type="ordered locus">VP2908</name>
</gene>
<dbReference type="AlphaFoldDB" id="Q87KR8"/>